<dbReference type="Proteomes" id="UP000030669">
    <property type="component" value="Unassembled WGS sequence"/>
</dbReference>
<evidence type="ECO:0000259" key="2">
    <source>
        <dbReference type="Pfam" id="PF20209"/>
    </source>
</evidence>
<dbReference type="KEGG" id="gtr:GLOTRDRAFT_108694"/>
<accession>S7PS67</accession>
<feature type="domain" description="DUF6570" evidence="2">
    <location>
        <begin position="1"/>
        <end position="81"/>
    </location>
</feature>
<keyword evidence="4" id="KW-1185">Reference proteome</keyword>
<dbReference type="eggNOG" id="KOG0987">
    <property type="taxonomic scope" value="Eukaryota"/>
</dbReference>
<protein>
    <submittedName>
        <fullName evidence="3">Uncharacterized protein</fullName>
    </submittedName>
</protein>
<dbReference type="OMA" id="MHFLLIS"/>
<evidence type="ECO:0000313" key="4">
    <source>
        <dbReference type="Proteomes" id="UP000030669"/>
    </source>
</evidence>
<dbReference type="Pfam" id="PF14214">
    <property type="entry name" value="Helitron_like_N"/>
    <property type="match status" value="1"/>
</dbReference>
<dbReference type="AlphaFoldDB" id="S7PS67"/>
<feature type="domain" description="Helitron helicase-like" evidence="1">
    <location>
        <begin position="181"/>
        <end position="368"/>
    </location>
</feature>
<organism evidence="3 4">
    <name type="scientific">Gloeophyllum trabeum (strain ATCC 11539 / FP-39264 / Madison 617)</name>
    <name type="common">Brown rot fungus</name>
    <dbReference type="NCBI Taxonomy" id="670483"/>
    <lineage>
        <taxon>Eukaryota</taxon>
        <taxon>Fungi</taxon>
        <taxon>Dikarya</taxon>
        <taxon>Basidiomycota</taxon>
        <taxon>Agaricomycotina</taxon>
        <taxon>Agaricomycetes</taxon>
        <taxon>Gloeophyllales</taxon>
        <taxon>Gloeophyllaceae</taxon>
        <taxon>Gloeophyllum</taxon>
    </lineage>
</organism>
<name>S7PS67_GLOTA</name>
<evidence type="ECO:0000313" key="3">
    <source>
        <dbReference type="EMBL" id="EPQ50222.1"/>
    </source>
</evidence>
<dbReference type="Pfam" id="PF20209">
    <property type="entry name" value="DUF6570"/>
    <property type="match status" value="1"/>
</dbReference>
<dbReference type="RefSeq" id="XP_007871317.1">
    <property type="nucleotide sequence ID" value="XM_007873126.1"/>
</dbReference>
<dbReference type="GeneID" id="19298924"/>
<reference evidence="3 4" key="1">
    <citation type="journal article" date="2012" name="Science">
        <title>The Paleozoic origin of enzymatic lignin decomposition reconstructed from 31 fungal genomes.</title>
        <authorList>
            <person name="Floudas D."/>
            <person name="Binder M."/>
            <person name="Riley R."/>
            <person name="Barry K."/>
            <person name="Blanchette R.A."/>
            <person name="Henrissat B."/>
            <person name="Martinez A.T."/>
            <person name="Otillar R."/>
            <person name="Spatafora J.W."/>
            <person name="Yadav J.S."/>
            <person name="Aerts A."/>
            <person name="Benoit I."/>
            <person name="Boyd A."/>
            <person name="Carlson A."/>
            <person name="Copeland A."/>
            <person name="Coutinho P.M."/>
            <person name="de Vries R.P."/>
            <person name="Ferreira P."/>
            <person name="Findley K."/>
            <person name="Foster B."/>
            <person name="Gaskell J."/>
            <person name="Glotzer D."/>
            <person name="Gorecki P."/>
            <person name="Heitman J."/>
            <person name="Hesse C."/>
            <person name="Hori C."/>
            <person name="Igarashi K."/>
            <person name="Jurgens J.A."/>
            <person name="Kallen N."/>
            <person name="Kersten P."/>
            <person name="Kohler A."/>
            <person name="Kuees U."/>
            <person name="Kumar T.K.A."/>
            <person name="Kuo A."/>
            <person name="LaButti K."/>
            <person name="Larrondo L.F."/>
            <person name="Lindquist E."/>
            <person name="Ling A."/>
            <person name="Lombard V."/>
            <person name="Lucas S."/>
            <person name="Lundell T."/>
            <person name="Martin R."/>
            <person name="McLaughlin D.J."/>
            <person name="Morgenstern I."/>
            <person name="Morin E."/>
            <person name="Murat C."/>
            <person name="Nagy L.G."/>
            <person name="Nolan M."/>
            <person name="Ohm R.A."/>
            <person name="Patyshakuliyeva A."/>
            <person name="Rokas A."/>
            <person name="Ruiz-Duenas F.J."/>
            <person name="Sabat G."/>
            <person name="Salamov A."/>
            <person name="Samejima M."/>
            <person name="Schmutz J."/>
            <person name="Slot J.C."/>
            <person name="St John F."/>
            <person name="Stenlid J."/>
            <person name="Sun H."/>
            <person name="Sun S."/>
            <person name="Syed K."/>
            <person name="Tsang A."/>
            <person name="Wiebenga A."/>
            <person name="Young D."/>
            <person name="Pisabarro A."/>
            <person name="Eastwood D.C."/>
            <person name="Martin F."/>
            <person name="Cullen D."/>
            <person name="Grigoriev I.V."/>
            <person name="Hibbett D.S."/>
        </authorList>
    </citation>
    <scope>NUCLEOTIDE SEQUENCE [LARGE SCALE GENOMIC DNA]</scope>
    <source>
        <strain evidence="3 4">ATCC 11539</strain>
    </source>
</reference>
<dbReference type="InterPro" id="IPR025476">
    <property type="entry name" value="Helitron_helicase-like"/>
</dbReference>
<dbReference type="EMBL" id="KB469323">
    <property type="protein sequence ID" value="EPQ50222.1"/>
    <property type="molecule type" value="Genomic_DNA"/>
</dbReference>
<proteinExistence type="predicted"/>
<sequence>MNANTILFANPIPKVYQTLPPPRSELDEVLAFIYRGPVQPTDEEFKRTPLLISHNQVAEALEWLRLNHIAYHDIDISYDNLKSYPQNQPPVVMSYHPQFKPKEGIAKSLHGSLDEEEGTASGPCPLVVHGVTGEQLHTKSIKSLKALTVKHLTSGGQVMALGHAENTESIYNNPQLFQLDEYFPIIAFNHEQIKASTTGGFLLAERHSFDDITDRLLSVDKTTLTDLARRLSNGDRVIPNTPEEKACFQLLGDLDHIAGHVEGSITNTKYMRNEIWSLIAYKGAPSWFITFTPADVQHPICIYYAGTDEIFKPVLIPDDIRAKLVADNPVAGAHFLDMMVRLFIKHVLGVNSDHDGLYGKTSAYYGTMIEYLEGAHKGEFIDQTMEEVKSEVAYDSSHPKYKDPTQTLPDIPPYPCDHSFNHNCQTCHSSQSWWRKSVKTVNDLLLKSNVHRTCDERCFAQLPPAMNRPPLYRSIGKYEIQSLQFTRHKISSQQDSREK</sequence>
<dbReference type="InterPro" id="IPR046700">
    <property type="entry name" value="DUF6570"/>
</dbReference>
<dbReference type="OrthoDB" id="3254930at2759"/>
<evidence type="ECO:0000259" key="1">
    <source>
        <dbReference type="Pfam" id="PF14214"/>
    </source>
</evidence>
<dbReference type="HOGENOM" id="CLU_546351_0_0_1"/>
<gene>
    <name evidence="3" type="ORF">GLOTRDRAFT_108694</name>
</gene>